<organism evidence="1 2">
    <name type="scientific">Acetivibrio ethanolgignens</name>
    <dbReference type="NCBI Taxonomy" id="290052"/>
    <lineage>
        <taxon>Bacteria</taxon>
        <taxon>Bacillati</taxon>
        <taxon>Bacillota</taxon>
        <taxon>Clostridia</taxon>
        <taxon>Eubacteriales</taxon>
        <taxon>Oscillospiraceae</taxon>
        <taxon>Acetivibrio</taxon>
    </lineage>
</organism>
<name>A0A0V8QDZ7_9FIRM</name>
<protein>
    <submittedName>
        <fullName evidence="1">Uncharacterized protein</fullName>
    </submittedName>
</protein>
<dbReference type="EMBL" id="LNAM01000160">
    <property type="protein sequence ID" value="KSV58799.1"/>
    <property type="molecule type" value="Genomic_DNA"/>
</dbReference>
<reference evidence="1 2" key="1">
    <citation type="submission" date="2015-11" db="EMBL/GenBank/DDBJ databases">
        <title>Butyribacter intestini gen. nov., sp. nov., a butyric acid-producing bacterium of the family Lachnospiraceae isolated from the human faeces.</title>
        <authorList>
            <person name="Zou Y."/>
            <person name="Xue W."/>
            <person name="Luo G."/>
            <person name="Lv M."/>
        </authorList>
    </citation>
    <scope>NUCLEOTIDE SEQUENCE [LARGE SCALE GENOMIC DNA]</scope>
    <source>
        <strain evidence="1 2">ACET-33324</strain>
    </source>
</reference>
<keyword evidence="2" id="KW-1185">Reference proteome</keyword>
<evidence type="ECO:0000313" key="1">
    <source>
        <dbReference type="EMBL" id="KSV58799.1"/>
    </source>
</evidence>
<dbReference type="RefSeq" id="WP_058352949.1">
    <property type="nucleotide sequence ID" value="NZ_CABMMD010000160.1"/>
</dbReference>
<dbReference type="AlphaFoldDB" id="A0A0V8QDZ7"/>
<dbReference type="STRING" id="290052.ASU35_11480"/>
<proteinExistence type="predicted"/>
<sequence length="172" mass="19108">MAFYIRKISPAKWPQKGEATAVCDVRADAVTGDLRTTQDTISLWRIDSMEELDQAVLALASGGDKAVTYNVLTIPEETLLKYGFTLAETDGNTPVDGLAKTHRDVIGVNYGSIGKFAQLIMEAINADKLCTITKKQVKSLIVKAYKNGEINRDKLKERMREEIEEELKKEIG</sequence>
<comment type="caution">
    <text evidence="1">The sequence shown here is derived from an EMBL/GenBank/DDBJ whole genome shotgun (WGS) entry which is preliminary data.</text>
</comment>
<gene>
    <name evidence="1" type="ORF">ASU35_11480</name>
</gene>
<dbReference type="Proteomes" id="UP000054874">
    <property type="component" value="Unassembled WGS sequence"/>
</dbReference>
<accession>A0A0V8QDZ7</accession>
<evidence type="ECO:0000313" key="2">
    <source>
        <dbReference type="Proteomes" id="UP000054874"/>
    </source>
</evidence>